<dbReference type="PANTHER" id="PTHR23522:SF10">
    <property type="entry name" value="3-PHENYLPROPIONIC ACID TRANSPORTER-RELATED"/>
    <property type="match status" value="1"/>
</dbReference>
<dbReference type="GO" id="GO:0030395">
    <property type="term" value="F:lactose binding"/>
    <property type="evidence" value="ECO:0007669"/>
    <property type="project" value="TreeGrafter"/>
</dbReference>
<sequence length="177" mass="19775">MPYWRLSAFYFFYFAALGTLMPYWGLYLQSLGFDAFAIGSLMSILMATKIVAPNVWGWLGDHLGHRMVIVRLASLLSLLAFLAMPGATGFVQIALIMTLYSFFWNASLPQFEAVTFNYLGKHVERYSRLRLWGSVGFIVTVVLVGRLVDSRGTGVVLTALLVVFAGIFLSSLLVKDR</sequence>
<dbReference type="PANTHER" id="PTHR23522">
    <property type="entry name" value="BLL5896 PROTEIN"/>
    <property type="match status" value="1"/>
</dbReference>
<dbReference type="GO" id="GO:0015528">
    <property type="term" value="F:lactose:proton symporter activity"/>
    <property type="evidence" value="ECO:0007669"/>
    <property type="project" value="TreeGrafter"/>
</dbReference>
<gene>
    <name evidence="10" type="ORF">ENJ12_09780</name>
</gene>
<dbReference type="GO" id="GO:0005886">
    <property type="term" value="C:plasma membrane"/>
    <property type="evidence" value="ECO:0007669"/>
    <property type="project" value="UniProtKB-SubCell"/>
</dbReference>
<dbReference type="Gene3D" id="1.20.1250.20">
    <property type="entry name" value="MFS general substrate transporter like domains"/>
    <property type="match status" value="1"/>
</dbReference>
<keyword evidence="7 8" id="KW-0472">Membrane</keyword>
<evidence type="ECO:0000313" key="10">
    <source>
        <dbReference type="EMBL" id="HEC07132.1"/>
    </source>
</evidence>
<dbReference type="SUPFAM" id="SSF103473">
    <property type="entry name" value="MFS general substrate transporter"/>
    <property type="match status" value="1"/>
</dbReference>
<keyword evidence="5 8" id="KW-0812">Transmembrane</keyword>
<reference evidence="10" key="1">
    <citation type="journal article" date="2020" name="mSystems">
        <title>Genome- and Community-Level Interaction Insights into Carbon Utilization and Element Cycling Functions of Hydrothermarchaeota in Hydrothermal Sediment.</title>
        <authorList>
            <person name="Zhou Z."/>
            <person name="Liu Y."/>
            <person name="Xu W."/>
            <person name="Pan J."/>
            <person name="Luo Z.H."/>
            <person name="Li M."/>
        </authorList>
    </citation>
    <scope>NUCLEOTIDE SEQUENCE [LARGE SCALE GENOMIC DNA]</scope>
    <source>
        <strain evidence="10">HyVt-458</strain>
    </source>
</reference>
<name>A0A831RW64_9GAMM</name>
<feature type="transmembrane region" description="Helical" evidence="8">
    <location>
        <begin position="90"/>
        <end position="108"/>
    </location>
</feature>
<feature type="domain" description="Major facilitator superfamily associated" evidence="9">
    <location>
        <begin position="3"/>
        <end position="174"/>
    </location>
</feature>
<dbReference type="InterPro" id="IPR036259">
    <property type="entry name" value="MFS_trans_sf"/>
</dbReference>
<evidence type="ECO:0000256" key="6">
    <source>
        <dbReference type="ARBA" id="ARBA00022989"/>
    </source>
</evidence>
<dbReference type="Pfam" id="PF12832">
    <property type="entry name" value="MFS_1_like"/>
    <property type="match status" value="1"/>
</dbReference>
<evidence type="ECO:0000256" key="3">
    <source>
        <dbReference type="ARBA" id="ARBA00022475"/>
    </source>
</evidence>
<comment type="caution">
    <text evidence="10">The sequence shown here is derived from an EMBL/GenBank/DDBJ whole genome shotgun (WGS) entry which is preliminary data.</text>
</comment>
<keyword evidence="2" id="KW-0813">Transport</keyword>
<feature type="transmembrane region" description="Helical" evidence="8">
    <location>
        <begin position="36"/>
        <end position="56"/>
    </location>
</feature>
<accession>A0A831RW64</accession>
<keyword evidence="3" id="KW-1003">Cell membrane</keyword>
<proteinExistence type="predicted"/>
<feature type="transmembrane region" description="Helical" evidence="8">
    <location>
        <begin position="154"/>
        <end position="174"/>
    </location>
</feature>
<feature type="non-terminal residue" evidence="10">
    <location>
        <position position="177"/>
    </location>
</feature>
<evidence type="ECO:0000259" key="9">
    <source>
        <dbReference type="Pfam" id="PF12832"/>
    </source>
</evidence>
<dbReference type="Proteomes" id="UP000886339">
    <property type="component" value="Unassembled WGS sequence"/>
</dbReference>
<keyword evidence="4" id="KW-0997">Cell inner membrane</keyword>
<comment type="subcellular location">
    <subcellularLocation>
        <location evidence="1">Cell inner membrane</location>
        <topology evidence="1">Multi-pass membrane protein</topology>
    </subcellularLocation>
</comment>
<dbReference type="InterPro" id="IPR024989">
    <property type="entry name" value="MFS_assoc_dom"/>
</dbReference>
<evidence type="ECO:0000256" key="5">
    <source>
        <dbReference type="ARBA" id="ARBA00022692"/>
    </source>
</evidence>
<feature type="transmembrane region" description="Helical" evidence="8">
    <location>
        <begin position="129"/>
        <end position="148"/>
    </location>
</feature>
<evidence type="ECO:0000256" key="2">
    <source>
        <dbReference type="ARBA" id="ARBA00022448"/>
    </source>
</evidence>
<dbReference type="AlphaFoldDB" id="A0A831RW64"/>
<evidence type="ECO:0000256" key="7">
    <source>
        <dbReference type="ARBA" id="ARBA00023136"/>
    </source>
</evidence>
<evidence type="ECO:0000256" key="1">
    <source>
        <dbReference type="ARBA" id="ARBA00004429"/>
    </source>
</evidence>
<feature type="transmembrane region" description="Helical" evidence="8">
    <location>
        <begin position="7"/>
        <end position="24"/>
    </location>
</feature>
<dbReference type="EMBL" id="DRLF01000333">
    <property type="protein sequence ID" value="HEC07132.1"/>
    <property type="molecule type" value="Genomic_DNA"/>
</dbReference>
<feature type="transmembrane region" description="Helical" evidence="8">
    <location>
        <begin position="68"/>
        <end position="84"/>
    </location>
</feature>
<protein>
    <submittedName>
        <fullName evidence="10">MFS transporter</fullName>
    </submittedName>
</protein>
<evidence type="ECO:0000256" key="8">
    <source>
        <dbReference type="SAM" id="Phobius"/>
    </source>
</evidence>
<organism evidence="10">
    <name type="scientific">Thiolapillus brandeum</name>
    <dbReference type="NCBI Taxonomy" id="1076588"/>
    <lineage>
        <taxon>Bacteria</taxon>
        <taxon>Pseudomonadati</taxon>
        <taxon>Pseudomonadota</taxon>
        <taxon>Gammaproteobacteria</taxon>
        <taxon>Chromatiales</taxon>
        <taxon>Sedimenticolaceae</taxon>
        <taxon>Thiolapillus</taxon>
    </lineage>
</organism>
<evidence type="ECO:0000256" key="4">
    <source>
        <dbReference type="ARBA" id="ARBA00022519"/>
    </source>
</evidence>
<keyword evidence="6 8" id="KW-1133">Transmembrane helix</keyword>